<dbReference type="PANTHER" id="PTHR46161:SF1">
    <property type="entry name" value="NUCLEOSIDE DIPHOSPHATE KINASE HOMOLOG 5"/>
    <property type="match status" value="1"/>
</dbReference>
<dbReference type="InterPro" id="IPR007858">
    <property type="entry name" value="Dpy-30_motif"/>
</dbReference>
<dbReference type="Pfam" id="PF00334">
    <property type="entry name" value="NDK"/>
    <property type="match status" value="1"/>
</dbReference>
<dbReference type="PROSITE" id="PS51374">
    <property type="entry name" value="NDPK_LIKE"/>
    <property type="match status" value="1"/>
</dbReference>
<dbReference type="SMART" id="SM00562">
    <property type="entry name" value="NDK"/>
    <property type="match status" value="1"/>
</dbReference>
<evidence type="ECO:0000256" key="2">
    <source>
        <dbReference type="PROSITE-ProRule" id="PRU00706"/>
    </source>
</evidence>
<feature type="region of interest" description="Disordered" evidence="3">
    <location>
        <begin position="393"/>
        <end position="418"/>
    </location>
</feature>
<feature type="compositionally biased region" description="Basic and acidic residues" evidence="3">
    <location>
        <begin position="137"/>
        <end position="150"/>
    </location>
</feature>
<comment type="similarity">
    <text evidence="1 2">Belongs to the NDK family.</text>
</comment>
<feature type="region of interest" description="Disordered" evidence="3">
    <location>
        <begin position="137"/>
        <end position="156"/>
    </location>
</feature>
<dbReference type="Pfam" id="PF05186">
    <property type="entry name" value="Dpy-30"/>
    <property type="match status" value="1"/>
</dbReference>
<feature type="compositionally biased region" description="Basic residues" evidence="3">
    <location>
        <begin position="527"/>
        <end position="536"/>
    </location>
</feature>
<feature type="compositionally biased region" description="Basic and acidic residues" evidence="3">
    <location>
        <begin position="395"/>
        <end position="406"/>
    </location>
</feature>
<comment type="caution">
    <text evidence="5">The sequence shown here is derived from an EMBL/GenBank/DDBJ whole genome shotgun (WGS) entry which is preliminary data.</text>
</comment>
<feature type="region of interest" description="Disordered" evidence="3">
    <location>
        <begin position="312"/>
        <end position="370"/>
    </location>
</feature>
<dbReference type="CDD" id="cd22970">
    <property type="entry name" value="DD_NDKH5-like"/>
    <property type="match status" value="1"/>
</dbReference>
<evidence type="ECO:0000259" key="4">
    <source>
        <dbReference type="SMART" id="SM00562"/>
    </source>
</evidence>
<evidence type="ECO:0000313" key="5">
    <source>
        <dbReference type="EMBL" id="KAL3285196.1"/>
    </source>
</evidence>
<protein>
    <recommendedName>
        <fullName evidence="4">Nucleoside diphosphate kinase-like domain-containing protein</fullName>
    </recommendedName>
</protein>
<dbReference type="Gene3D" id="1.20.890.10">
    <property type="entry name" value="cAMP-dependent protein kinase regulatory subunit, dimerization-anchoring domain"/>
    <property type="match status" value="1"/>
</dbReference>
<feature type="region of interest" description="Disordered" evidence="3">
    <location>
        <begin position="525"/>
        <end position="558"/>
    </location>
</feature>
<gene>
    <name evidence="5" type="ORF">HHI36_019313</name>
</gene>
<dbReference type="InterPro" id="IPR036850">
    <property type="entry name" value="NDK-like_dom_sf"/>
</dbReference>
<dbReference type="Gene3D" id="3.30.70.141">
    <property type="entry name" value="Nucleoside diphosphate kinase-like domain"/>
    <property type="match status" value="1"/>
</dbReference>
<proteinExistence type="inferred from homology"/>
<comment type="caution">
    <text evidence="2">Lacks conserved residue(s) required for the propagation of feature annotation.</text>
</comment>
<dbReference type="AlphaFoldDB" id="A0ABD2P2I1"/>
<dbReference type="EMBL" id="JABFTP020000165">
    <property type="protein sequence ID" value="KAL3285196.1"/>
    <property type="molecule type" value="Genomic_DNA"/>
</dbReference>
<evidence type="ECO:0000256" key="3">
    <source>
        <dbReference type="SAM" id="MobiDB-lite"/>
    </source>
</evidence>
<evidence type="ECO:0000313" key="6">
    <source>
        <dbReference type="Proteomes" id="UP001516400"/>
    </source>
</evidence>
<feature type="compositionally biased region" description="Basic and acidic residues" evidence="3">
    <location>
        <begin position="332"/>
        <end position="351"/>
    </location>
</feature>
<dbReference type="SUPFAM" id="SSF54919">
    <property type="entry name" value="Nucleoside diphosphate kinase, NDK"/>
    <property type="match status" value="1"/>
</dbReference>
<reference evidence="5 6" key="1">
    <citation type="journal article" date="2021" name="BMC Biol.">
        <title>Horizontally acquired antibacterial genes associated with adaptive radiation of ladybird beetles.</title>
        <authorList>
            <person name="Li H.S."/>
            <person name="Tang X.F."/>
            <person name="Huang Y.H."/>
            <person name="Xu Z.Y."/>
            <person name="Chen M.L."/>
            <person name="Du X.Y."/>
            <person name="Qiu B.Y."/>
            <person name="Chen P.T."/>
            <person name="Zhang W."/>
            <person name="Slipinski A."/>
            <person name="Escalona H.E."/>
            <person name="Waterhouse R.M."/>
            <person name="Zwick A."/>
            <person name="Pang H."/>
        </authorList>
    </citation>
    <scope>NUCLEOTIDE SEQUENCE [LARGE SCALE GENOMIC DNA]</scope>
    <source>
        <strain evidence="5">SYSU2018</strain>
    </source>
</reference>
<evidence type="ECO:0000256" key="1">
    <source>
        <dbReference type="ARBA" id="ARBA00008142"/>
    </source>
</evidence>
<accession>A0ABD2P2I1</accession>
<keyword evidence="6" id="KW-1185">Reference proteome</keyword>
<dbReference type="InterPro" id="IPR034907">
    <property type="entry name" value="NDK-like_dom"/>
</dbReference>
<feature type="domain" description="Nucleoside diphosphate kinase-like" evidence="4">
    <location>
        <begin position="743"/>
        <end position="881"/>
    </location>
</feature>
<dbReference type="Proteomes" id="UP001516400">
    <property type="component" value="Unassembled WGS sequence"/>
</dbReference>
<organism evidence="5 6">
    <name type="scientific">Cryptolaemus montrouzieri</name>
    <dbReference type="NCBI Taxonomy" id="559131"/>
    <lineage>
        <taxon>Eukaryota</taxon>
        <taxon>Metazoa</taxon>
        <taxon>Ecdysozoa</taxon>
        <taxon>Arthropoda</taxon>
        <taxon>Hexapoda</taxon>
        <taxon>Insecta</taxon>
        <taxon>Pterygota</taxon>
        <taxon>Neoptera</taxon>
        <taxon>Endopterygota</taxon>
        <taxon>Coleoptera</taxon>
        <taxon>Polyphaga</taxon>
        <taxon>Cucujiformia</taxon>
        <taxon>Coccinelloidea</taxon>
        <taxon>Coccinellidae</taxon>
        <taxon>Scymninae</taxon>
        <taxon>Scymnini</taxon>
        <taxon>Cryptolaemus</taxon>
    </lineage>
</organism>
<dbReference type="PANTHER" id="PTHR46161">
    <property type="entry name" value="NUCLEOSIDE DIPHOSPHATE KINASE"/>
    <property type="match status" value="1"/>
</dbReference>
<name>A0ABD2P2I1_9CUCU</name>
<sequence>MENKRKVPKIYDCRKTQTISCKTSSHTEENYDPRSICQNVLSSPPKICKKTVCRKFLRTNEERTKGEVVCIPRAPCKIKRHFGPPRPDEDEDEDELFFRMYGSQLGLILNEGTVSETDILKGRFVGRDAEYVSRDGRYGGRGLDEERREGTPGPGGFQTKFGLVQDEETAKVLEELSKYLDPEEMAAVAALGGSDICPCCECLLCKCKLRGITSETLVLARKKALIERRLKQWGGKGYAWSFDYFYNPDLESFELERQQRIDDERVIAEERENALLIEEISKEIVLPTSEETEKFLEEMGLLTEEGVQVEPVLEDEGVQAEPELLRRRSLKPKPEEKSLLHEEEEVRKPEKEEDEEKEEESKGGEQSEDDWIQYKVNEWASISYQDKPSVLQSEKQSKVSTSDKDQTASYVRSSKRSSIESWVETRRPTIGGRRPTTILDASLEPIDIEFPEAEIRASVRLIESSQEDIDAPVRIFDRSQEETRAGVRIIDRTRRGVVQKSPASSEGSSIASSIRLVTAGWADQKRKSTKLKKQKGRSTTPSLAGTLRDRKSLASKTVSLRDEEETILKSSIRSEKDTESKASKTVSMKVEEDAVSEMTMVSEISRTSTEELVDENIVAKVAKLTTRSRTTPERKYTDVCSCLPGFCTCGTEHYIFKQTPELIHVATDVKPEESEKAVQSTIEEESIEEEREEVSEKSSCICYHPWDDMEEVVKITPAPSMHIDYIPPPIVPKKLLHIRQPRYQKTLIIVKPEAMAYKDVIVSSIKREGLDIIHERLIRLSPEQVSEIYSENQGSAYFPLFVQRMSSTPILALCVAGIYVIDRWKRLTGQGDVIPASWFYPDSVKRRFGLQGDIYEAMRASNDFSSSKNEINYFFPLDILDPIVIDSMEVQDYCDQYIHPTLLTALFKVIEEHPKDPLMFLAEWLLKNNPYQPHYSNSSIALAPI</sequence>